<dbReference type="SMART" id="SM00228">
    <property type="entry name" value="PDZ"/>
    <property type="match status" value="1"/>
</dbReference>
<feature type="domain" description="PDZ" evidence="17">
    <location>
        <begin position="1135"/>
        <end position="1218"/>
    </location>
</feature>
<proteinExistence type="inferred from homology"/>
<protein>
    <recommendedName>
        <fullName evidence="4">non-specific serine/threonine protein kinase</fullName>
        <ecNumber evidence="4">2.7.11.1</ecNumber>
    </recommendedName>
</protein>
<feature type="region of interest" description="Disordered" evidence="15">
    <location>
        <begin position="925"/>
        <end position="951"/>
    </location>
</feature>
<organism evidence="19 20">
    <name type="scientific">Hemibagrus guttatus</name>
    <dbReference type="NCBI Taxonomy" id="175788"/>
    <lineage>
        <taxon>Eukaryota</taxon>
        <taxon>Metazoa</taxon>
        <taxon>Chordata</taxon>
        <taxon>Craniata</taxon>
        <taxon>Vertebrata</taxon>
        <taxon>Euteleostomi</taxon>
        <taxon>Actinopterygii</taxon>
        <taxon>Neopterygii</taxon>
        <taxon>Teleostei</taxon>
        <taxon>Ostariophysi</taxon>
        <taxon>Siluriformes</taxon>
        <taxon>Bagridae</taxon>
        <taxon>Hemibagrus</taxon>
    </lineage>
</organism>
<feature type="compositionally biased region" description="Polar residues" evidence="15">
    <location>
        <begin position="2335"/>
        <end position="2354"/>
    </location>
</feature>
<dbReference type="Gene3D" id="1.20.1480.20">
    <property type="entry name" value="MAST3 pre-PK domain-like"/>
    <property type="match status" value="1"/>
</dbReference>
<comment type="catalytic activity">
    <reaction evidence="14">
        <text>L-seryl-[protein] + ATP = O-phospho-L-seryl-[protein] + ADP + H(+)</text>
        <dbReference type="Rhea" id="RHEA:17989"/>
        <dbReference type="Rhea" id="RHEA-COMP:9863"/>
        <dbReference type="Rhea" id="RHEA-COMP:11604"/>
        <dbReference type="ChEBI" id="CHEBI:15378"/>
        <dbReference type="ChEBI" id="CHEBI:29999"/>
        <dbReference type="ChEBI" id="CHEBI:30616"/>
        <dbReference type="ChEBI" id="CHEBI:83421"/>
        <dbReference type="ChEBI" id="CHEBI:456216"/>
        <dbReference type="EC" id="2.7.11.1"/>
    </reaction>
</comment>
<reference evidence="19" key="1">
    <citation type="submission" date="2023-06" db="EMBL/GenBank/DDBJ databases">
        <title>Male Hemibagrus guttatus genome.</title>
        <authorList>
            <person name="Bian C."/>
        </authorList>
    </citation>
    <scope>NUCLEOTIDE SEQUENCE</scope>
    <source>
        <strain evidence="19">Male_cb2023</strain>
        <tissue evidence="19">Muscle</tissue>
    </source>
</reference>
<dbReference type="GO" id="GO:0000287">
    <property type="term" value="F:magnesium ion binding"/>
    <property type="evidence" value="ECO:0007669"/>
    <property type="project" value="InterPro"/>
</dbReference>
<dbReference type="SUPFAM" id="SSF46689">
    <property type="entry name" value="Homeodomain-like"/>
    <property type="match status" value="1"/>
</dbReference>
<dbReference type="InterPro" id="IPR000719">
    <property type="entry name" value="Prot_kinase_dom"/>
</dbReference>
<gene>
    <name evidence="19" type="ORF">QTP70_018805</name>
</gene>
<feature type="region of interest" description="Disordered" evidence="15">
    <location>
        <begin position="1221"/>
        <end position="1452"/>
    </location>
</feature>
<dbReference type="FunFam" id="1.20.1480.20:FF:000001">
    <property type="entry name" value="microtubule-associated serine/threonine-protein kinase 4 isoform X1"/>
    <property type="match status" value="1"/>
</dbReference>
<evidence type="ECO:0000256" key="4">
    <source>
        <dbReference type="ARBA" id="ARBA00012513"/>
    </source>
</evidence>
<name>A0AAE0PVP3_9TELE</name>
<dbReference type="SUPFAM" id="SSF56112">
    <property type="entry name" value="Protein kinase-like (PK-like)"/>
    <property type="match status" value="1"/>
</dbReference>
<feature type="compositionally biased region" description="Polar residues" evidence="15">
    <location>
        <begin position="2270"/>
        <end position="2280"/>
    </location>
</feature>
<dbReference type="InterPro" id="IPR015022">
    <property type="entry name" value="MAST_pre-PK_dom"/>
</dbReference>
<dbReference type="FunFam" id="3.30.200.20:FF:000012">
    <property type="entry name" value="microtubule-associated serine/threonine-protein kinase 2 isoform X1"/>
    <property type="match status" value="1"/>
</dbReference>
<dbReference type="InterPro" id="IPR041489">
    <property type="entry name" value="PDZ_6"/>
</dbReference>
<keyword evidence="8" id="KW-0808">Transferase</keyword>
<evidence type="ECO:0000256" key="5">
    <source>
        <dbReference type="ARBA" id="ARBA00022490"/>
    </source>
</evidence>
<evidence type="ECO:0000313" key="19">
    <source>
        <dbReference type="EMBL" id="KAK3509053.1"/>
    </source>
</evidence>
<dbReference type="Gene3D" id="1.10.10.10">
    <property type="entry name" value="Winged helix-like DNA-binding domain superfamily/Winged helix DNA-binding domain"/>
    <property type="match status" value="1"/>
</dbReference>
<feature type="compositionally biased region" description="Basic and acidic residues" evidence="15">
    <location>
        <begin position="928"/>
        <end position="941"/>
    </location>
</feature>
<evidence type="ECO:0000256" key="7">
    <source>
        <dbReference type="ARBA" id="ARBA00022553"/>
    </source>
</evidence>
<keyword evidence="11" id="KW-0067">ATP-binding</keyword>
<keyword evidence="5" id="KW-0963">Cytoplasm</keyword>
<keyword evidence="20" id="KW-1185">Reference proteome</keyword>
<comment type="cofactor">
    <cofactor evidence="1">
        <name>Mg(2+)</name>
        <dbReference type="ChEBI" id="CHEBI:18420"/>
    </cofactor>
</comment>
<evidence type="ECO:0000256" key="8">
    <source>
        <dbReference type="ARBA" id="ARBA00022679"/>
    </source>
</evidence>
<dbReference type="FunFam" id="2.30.42.10:FF:000008">
    <property type="entry name" value="microtubule-associated serine/threonine-protein kinase 4 isoform X2"/>
    <property type="match status" value="1"/>
</dbReference>
<dbReference type="Proteomes" id="UP001274896">
    <property type="component" value="Unassembled WGS sequence"/>
</dbReference>
<dbReference type="PROSITE" id="PS51285">
    <property type="entry name" value="AGC_KINASE_CTER"/>
    <property type="match status" value="1"/>
</dbReference>
<evidence type="ECO:0000256" key="11">
    <source>
        <dbReference type="ARBA" id="ARBA00022840"/>
    </source>
</evidence>
<feature type="region of interest" description="Disordered" evidence="15">
    <location>
        <begin position="2075"/>
        <end position="2194"/>
    </location>
</feature>
<dbReference type="FunFam" id="1.10.510.10:FF:000012">
    <property type="entry name" value="microtubule-associated serine/threonine-protein kinase 2 isoform X1"/>
    <property type="match status" value="1"/>
</dbReference>
<comment type="catalytic activity">
    <reaction evidence="13">
        <text>L-threonyl-[protein] + ATP = O-phospho-L-threonyl-[protein] + ADP + H(+)</text>
        <dbReference type="Rhea" id="RHEA:46608"/>
        <dbReference type="Rhea" id="RHEA-COMP:11060"/>
        <dbReference type="Rhea" id="RHEA-COMP:11605"/>
        <dbReference type="ChEBI" id="CHEBI:15378"/>
        <dbReference type="ChEBI" id="CHEBI:30013"/>
        <dbReference type="ChEBI" id="CHEBI:30616"/>
        <dbReference type="ChEBI" id="CHEBI:61977"/>
        <dbReference type="ChEBI" id="CHEBI:456216"/>
        <dbReference type="EC" id="2.7.11.1"/>
    </reaction>
</comment>
<feature type="non-terminal residue" evidence="19">
    <location>
        <position position="2489"/>
    </location>
</feature>
<dbReference type="GO" id="GO:0035556">
    <property type="term" value="P:intracellular signal transduction"/>
    <property type="evidence" value="ECO:0007669"/>
    <property type="project" value="TreeGrafter"/>
</dbReference>
<feature type="compositionally biased region" description="Polar residues" evidence="15">
    <location>
        <begin position="1393"/>
        <end position="1404"/>
    </location>
</feature>
<evidence type="ECO:0000259" key="18">
    <source>
        <dbReference type="PROSITE" id="PS51285"/>
    </source>
</evidence>
<evidence type="ECO:0000256" key="2">
    <source>
        <dbReference type="ARBA" id="ARBA00004496"/>
    </source>
</evidence>
<dbReference type="Gene3D" id="1.10.510.10">
    <property type="entry name" value="Transferase(Phosphotransferase) domain 1"/>
    <property type="match status" value="1"/>
</dbReference>
<feature type="compositionally biased region" description="Low complexity" evidence="15">
    <location>
        <begin position="1310"/>
        <end position="1334"/>
    </location>
</feature>
<dbReference type="PROSITE" id="PS50106">
    <property type="entry name" value="PDZ"/>
    <property type="match status" value="1"/>
</dbReference>
<dbReference type="PANTHER" id="PTHR24356:SF224">
    <property type="entry name" value="MICROTUBULE-ASSOCIATED SERINE_THREONINE-PROTEIN KINASE 4"/>
    <property type="match status" value="1"/>
</dbReference>
<keyword evidence="9" id="KW-0547">Nucleotide-binding</keyword>
<evidence type="ECO:0000259" key="16">
    <source>
        <dbReference type="PROSITE" id="PS50011"/>
    </source>
</evidence>
<dbReference type="SUPFAM" id="SSF140482">
    <property type="entry name" value="MAST3 pre-PK domain-like"/>
    <property type="match status" value="1"/>
</dbReference>
<dbReference type="SMART" id="SM00220">
    <property type="entry name" value="S_TKc"/>
    <property type="match status" value="1"/>
</dbReference>
<evidence type="ECO:0000259" key="17">
    <source>
        <dbReference type="PROSITE" id="PS50106"/>
    </source>
</evidence>
<feature type="compositionally biased region" description="Basic residues" evidence="15">
    <location>
        <begin position="1230"/>
        <end position="1245"/>
    </location>
</feature>
<dbReference type="EMBL" id="JAUCMX010000027">
    <property type="protein sequence ID" value="KAK3509053.1"/>
    <property type="molecule type" value="Genomic_DNA"/>
</dbReference>
<dbReference type="CDD" id="cd05609">
    <property type="entry name" value="STKc_MAST"/>
    <property type="match status" value="1"/>
</dbReference>
<dbReference type="GO" id="GO:0005524">
    <property type="term" value="F:ATP binding"/>
    <property type="evidence" value="ECO:0007669"/>
    <property type="project" value="UniProtKB-KW"/>
</dbReference>
<dbReference type="Pfam" id="PF00069">
    <property type="entry name" value="Pkinase"/>
    <property type="match status" value="1"/>
</dbReference>
<evidence type="ECO:0000256" key="1">
    <source>
        <dbReference type="ARBA" id="ARBA00001946"/>
    </source>
</evidence>
<feature type="compositionally biased region" description="Basic and acidic residues" evidence="15">
    <location>
        <begin position="1434"/>
        <end position="1450"/>
    </location>
</feature>
<dbReference type="GO" id="GO:0004674">
    <property type="term" value="F:protein serine/threonine kinase activity"/>
    <property type="evidence" value="ECO:0007669"/>
    <property type="project" value="UniProtKB-KW"/>
</dbReference>
<feature type="region of interest" description="Disordered" evidence="15">
    <location>
        <begin position="1009"/>
        <end position="1030"/>
    </location>
</feature>
<feature type="region of interest" description="Disordered" evidence="15">
    <location>
        <begin position="1863"/>
        <end position="1912"/>
    </location>
</feature>
<feature type="compositionally biased region" description="Acidic residues" evidence="15">
    <location>
        <begin position="1890"/>
        <end position="1899"/>
    </location>
</feature>
<dbReference type="InterPro" id="IPR036388">
    <property type="entry name" value="WH-like_DNA-bd_sf"/>
</dbReference>
<sequence>MSLRFSSIACSSTAFSSTAFSSTAFSSIAFSSIAFSSFDHNIVLSSASVRSVMPYFGSAFTKRDLTCSLTPRSLSPTPTSPCSPCSPLHAFHFWREGREITEDLDLKLDVQLKLLFASPSEWTSVGSVAIYNGYRGTSPQDSPRNFSPSASAHFSFARRTDGRRWSLASLPSSGYGTNTPSSTISSSCSSQEKLHQLPFQPTADELHFLSKHFCTESIAGDDHRRATPMRPRSRSLSPGRSASCCDHEIIMMNHVYKERFPKATAQMEERIQEIISSSSPENVLPLADGVLSFAHHQIIELARDCLEKSRLGLITSRYFCELTDKLERLFQESTERSESAEVTFIKELVKKILIVIARPARLLECLEFDPEEFYHLLEAAEGHAKEGQGIKTDIPRYIISQLGLTRDPLEEIAQLTSYDSGIAETPDTDDSVSSQSLSAPLQPRPKPCEIDFEMIKLISNGAYGAVYLVRHKETNQRFAMKKINKQNLMLRNQIQQAFVERDILTFAENPFVVSMYCSFETRRHLCMVMEYVEGGDCATLLKNMGPLPVDMARMYFAETVLALEYLHNYGIVHRDLKPDNLLVTSMGHIKLTDFGLSKVGLMNMTTNLYEGHIEKDAREFSDKQVCGTPEYIAPEVILRQGYGKPVDWWAMGIILYEFLVGCVPFFGDTPEELFGQVISDEINWPEGEDAPPADAQELITLLLRQNPLERLGTAGGAYEVKHHQFFHSLDWNSLLRQKAEFIPQLESEDDTSYFDTRSERYHHLETEEEEDTNDEDFNVEMRQFSSSSHRFSKVSLDTLIQVTKLTVIPETCGWCTGKMGKRKDLSEFDKEQIVMARPLDQSISKTAALVGCSQSAVVSIYQKWSKEGTVVNRRQGHGRPRLIDAHGERRLTRVIRSNRRATVAQIAEEVNAGSDRKVYSSLDLSRGQLEEKGEQPEKKSESPLTVDSLSWTPDFTEIPSLSHSSDMESTSTSRHSGLLPKFAISAEVDSCESSLSLDKASKVAFTVGELPQDEPEATTPSSPVSNATLSGSFSEHLDQLISRPEGVDSPDPGSKPSTDTISPLTSPRAGSSILKSSSTSALSLMIPADVFGTSPLASPMSPHSLSSNPSSRDSSPSRDSSLSAATSRQPIIIHSSGKKFGFTLRAIRVYACDSDVYTVYHMVWNVEDSGPAQKAGLRAGHLITHVNGETVHGLVHTEVVELLLKSGSKVAISTTPFENTSIKTGPARRNSYRSKMIRRTKKPKKEKTQERRRSVFRRFAMQPSPLLHTSRSFTSLNRSLSSGESLPGSPTHSLSPHSPTTSFRPTPDFNQSGGTSSQSSSPSSSAPNSPAGSGHVRPNTLHGLGPKVPGQRLRQSRRKSAGSIPLSPLARTPSPTPQPTSPQRSPSPLLTHSMGSSKTTQTFSAKMHSPPTIVRHMVRPKSAEPPRSPLLKRVQSEEKLSPSYTGDKKHLCSRKHSLEVTQEEVQAGVASGGEHTLQCVEESSCELPAITRVRPAEQGCLKRPATRKVGRQEMVEDLDKEKLKAKVVAKRQDWHERRESLQKQDAIQEAESTQSTAGCCSVDNKAASATVKDVLYKKLNTRACESIADSMSSTGESASVLNDGIRSAPTQSDRQLAWQIKEGSKPDRLDFKAPNMEFARKRQSFEEREDCMCRITPGVHESLHFNTTRSKSLQLDSAGITASGINTDSLSPKLFPGRGESAVEKLQIISSTEGSIRKTSSEYKLEARLVSSLKPLKGTLDIGLLSGPRISKTDTCLSKIANSQADSGGLTGTMPNQSEKQPQIPTNKQTQTVTEVESFGTLSSKNAGKDEPTCNRDSVIGAVSHEGIHDKNKQVEGIKLQAISSKMERKDLSTGGKTETKLKTVQEMRPARHSTHFACGKTPSIREVSNEDQDDEMENPEEKPTLQNNTAETKKPVTYEQVIKQNPSVPSGLCSVDKHVSEILVSPQNLEQSVVNNSQITMEKDTALNTLGLTVVPKEVHQSKTVRNDATGALSSTTVQTLPPKPDKTVSMQKSGTDSKGGIGASDEKKPQSTAQNLPKISENIYEQPTASSTPVLNVKSEQVHSQGIVKQKVLQSSTLTTSPPSAAASPAPDIKLPPDSPLQTKQDKNNPSPKGTPFKSTSTVDPQSPQHVHKSPQSSVEVKSDVTAINPSQQITSKTLTSAVSGNRQKSSDSVSKTDDGVNTQNVGVEHGKRYSSQCQEPCGVKTQIKDKAQMTWMVPEGSSDESKTISSKDKMTVLKEDAKCSLPKETRSTAEVKNDLGVLATPQMLPNNKSNQDSGVKGSEKTSNTAQAQSANMLEEKMKVKNTPDVSSQKITKPVTDLCKKEVVPATKKQPQPSGTSFTGKQNLSSSKNKAKLEPSPVTKATEERGTQESKAPFQTVKDNSDLKPKEQRALTLPTSKTQAQRENLPQTGPQIGPVPVPTVKVHTPTGSPTGKGTGATADTSKSSDSSQKVNRKDSQKSTALAKDGAAPERDSPRNKQSKELTR</sequence>
<feature type="region of interest" description="Disordered" evidence="15">
    <location>
        <begin position="423"/>
        <end position="443"/>
    </location>
</feature>
<dbReference type="Pfam" id="PF08926">
    <property type="entry name" value="DUF1908"/>
    <property type="match status" value="1"/>
</dbReference>
<evidence type="ECO:0000313" key="20">
    <source>
        <dbReference type="Proteomes" id="UP001274896"/>
    </source>
</evidence>
<feature type="compositionally biased region" description="Polar residues" evidence="15">
    <location>
        <begin position="1267"/>
        <end position="1278"/>
    </location>
</feature>
<comment type="caution">
    <text evidence="19">The sequence shown here is derived from an EMBL/GenBank/DDBJ whole genome shotgun (WGS) entry which is preliminary data.</text>
</comment>
<feature type="compositionally biased region" description="Basic and acidic residues" evidence="15">
    <location>
        <begin position="2472"/>
        <end position="2489"/>
    </location>
</feature>
<dbReference type="Gene3D" id="2.30.42.10">
    <property type="match status" value="1"/>
</dbReference>
<accession>A0AAE0PVP3</accession>
<feature type="compositionally biased region" description="Basic and acidic residues" evidence="15">
    <location>
        <begin position="2242"/>
        <end position="2260"/>
    </location>
</feature>
<dbReference type="Pfam" id="PF17820">
    <property type="entry name" value="PDZ_6"/>
    <property type="match status" value="1"/>
</dbReference>
<feature type="domain" description="AGC-kinase C-terminal" evidence="18">
    <location>
        <begin position="727"/>
        <end position="789"/>
    </location>
</feature>
<evidence type="ECO:0000256" key="14">
    <source>
        <dbReference type="ARBA" id="ARBA00048679"/>
    </source>
</evidence>
<comment type="similarity">
    <text evidence="3">Belongs to the protein kinase superfamily. AGC Ser/Thr protein kinase family.</text>
</comment>
<feature type="region of interest" description="Disordered" evidence="15">
    <location>
        <begin position="1765"/>
        <end position="1813"/>
    </location>
</feature>
<evidence type="ECO:0000256" key="12">
    <source>
        <dbReference type="ARBA" id="ARBA00022842"/>
    </source>
</evidence>
<dbReference type="SUPFAM" id="SSF50156">
    <property type="entry name" value="PDZ domain-like"/>
    <property type="match status" value="1"/>
</dbReference>
<dbReference type="InterPro" id="IPR001478">
    <property type="entry name" value="PDZ"/>
</dbReference>
<keyword evidence="12" id="KW-0460">Magnesium</keyword>
<dbReference type="InterPro" id="IPR008271">
    <property type="entry name" value="Ser/Thr_kinase_AS"/>
</dbReference>
<feature type="compositionally biased region" description="Basic and acidic residues" evidence="15">
    <location>
        <begin position="2385"/>
        <end position="2395"/>
    </location>
</feature>
<feature type="region of interest" description="Disordered" evidence="15">
    <location>
        <begin position="1042"/>
        <end position="1072"/>
    </location>
</feature>
<feature type="compositionally biased region" description="Polar residues" evidence="15">
    <location>
        <begin position="1018"/>
        <end position="1030"/>
    </location>
</feature>
<evidence type="ECO:0000256" key="15">
    <source>
        <dbReference type="SAM" id="MobiDB-lite"/>
    </source>
</evidence>
<keyword evidence="10" id="KW-0418">Kinase</keyword>
<dbReference type="EC" id="2.7.11.1" evidence="4"/>
<feature type="compositionally biased region" description="Polar residues" evidence="15">
    <location>
        <begin position="2287"/>
        <end position="2298"/>
    </location>
</feature>
<feature type="domain" description="Protein kinase" evidence="16">
    <location>
        <begin position="452"/>
        <end position="726"/>
    </location>
</feature>
<dbReference type="InterPro" id="IPR009057">
    <property type="entry name" value="Homeodomain-like_sf"/>
</dbReference>
<comment type="subcellular location">
    <subcellularLocation>
        <location evidence="2">Cytoplasm</location>
    </subcellularLocation>
</comment>
<feature type="compositionally biased region" description="Low complexity" evidence="15">
    <location>
        <begin position="1279"/>
        <end position="1302"/>
    </location>
</feature>
<dbReference type="GO" id="GO:0007010">
    <property type="term" value="P:cytoskeleton organization"/>
    <property type="evidence" value="ECO:0007669"/>
    <property type="project" value="TreeGrafter"/>
</dbReference>
<feature type="compositionally biased region" description="Low complexity" evidence="15">
    <location>
        <begin position="1381"/>
        <end position="1391"/>
    </location>
</feature>
<feature type="compositionally biased region" description="Polar residues" evidence="15">
    <location>
        <begin position="1773"/>
        <end position="1806"/>
    </location>
</feature>
<dbReference type="PROSITE" id="PS50011">
    <property type="entry name" value="PROTEIN_KINASE_DOM"/>
    <property type="match status" value="1"/>
</dbReference>
<dbReference type="Gene3D" id="3.30.200.20">
    <property type="entry name" value="Phosphorylase Kinase, domain 1"/>
    <property type="match status" value="1"/>
</dbReference>
<evidence type="ECO:0000256" key="6">
    <source>
        <dbReference type="ARBA" id="ARBA00022527"/>
    </source>
</evidence>
<feature type="region of interest" description="Disordered" evidence="15">
    <location>
        <begin position="1097"/>
        <end position="1128"/>
    </location>
</feature>
<feature type="compositionally biased region" description="Polar residues" evidence="15">
    <location>
        <begin position="1055"/>
        <end position="1069"/>
    </location>
</feature>
<evidence type="ECO:0000256" key="3">
    <source>
        <dbReference type="ARBA" id="ARBA00009903"/>
    </source>
</evidence>
<keyword evidence="7" id="KW-0597">Phosphoprotein</keyword>
<dbReference type="InterPro" id="IPR011009">
    <property type="entry name" value="Kinase-like_dom_sf"/>
</dbReference>
<dbReference type="InterPro" id="IPR036034">
    <property type="entry name" value="PDZ_sf"/>
</dbReference>
<feature type="compositionally biased region" description="Low complexity" evidence="15">
    <location>
        <begin position="2424"/>
        <end position="2455"/>
    </location>
</feature>
<dbReference type="PROSITE" id="PS00108">
    <property type="entry name" value="PROTEIN_KINASE_ST"/>
    <property type="match status" value="1"/>
</dbReference>
<feature type="compositionally biased region" description="Low complexity" evidence="15">
    <location>
        <begin position="2077"/>
        <end position="2093"/>
    </location>
</feature>
<feature type="compositionally biased region" description="Polar residues" evidence="15">
    <location>
        <begin position="2399"/>
        <end position="2416"/>
    </location>
</feature>
<dbReference type="InterPro" id="IPR037711">
    <property type="entry name" value="MAST"/>
</dbReference>
<feature type="region of interest" description="Disordered" evidence="15">
    <location>
        <begin position="2242"/>
        <end position="2489"/>
    </location>
</feature>
<dbReference type="InterPro" id="IPR023142">
    <property type="entry name" value="MAST_pre-PK_dom_sf"/>
</dbReference>
<keyword evidence="6" id="KW-0723">Serine/threonine-protein kinase</keyword>
<evidence type="ECO:0000256" key="13">
    <source>
        <dbReference type="ARBA" id="ARBA00047899"/>
    </source>
</evidence>
<dbReference type="GO" id="GO:0005737">
    <property type="term" value="C:cytoplasm"/>
    <property type="evidence" value="ECO:0007669"/>
    <property type="project" value="UniProtKB-SubCell"/>
</dbReference>
<evidence type="ECO:0000256" key="10">
    <source>
        <dbReference type="ARBA" id="ARBA00022777"/>
    </source>
</evidence>
<feature type="compositionally biased region" description="Polar residues" evidence="15">
    <location>
        <begin position="942"/>
        <end position="951"/>
    </location>
</feature>
<dbReference type="InterPro" id="IPR050236">
    <property type="entry name" value="Ser_Thr_kinase_AGC"/>
</dbReference>
<dbReference type="InterPro" id="IPR000961">
    <property type="entry name" value="AGC-kinase_C"/>
</dbReference>
<evidence type="ECO:0000256" key="9">
    <source>
        <dbReference type="ARBA" id="ARBA00022741"/>
    </source>
</evidence>
<feature type="region of interest" description="Disordered" evidence="15">
    <location>
        <begin position="1990"/>
        <end position="2039"/>
    </location>
</feature>
<feature type="compositionally biased region" description="Polar residues" evidence="15">
    <location>
        <begin position="2102"/>
        <end position="2188"/>
    </location>
</feature>
<dbReference type="PANTHER" id="PTHR24356">
    <property type="entry name" value="SERINE/THREONINE-PROTEIN KINASE"/>
    <property type="match status" value="1"/>
</dbReference>